<dbReference type="EMBL" id="PPHD01091172">
    <property type="protein sequence ID" value="POI19965.1"/>
    <property type="molecule type" value="Genomic_DNA"/>
</dbReference>
<gene>
    <name evidence="1" type="ORF">CIB84_016289</name>
</gene>
<evidence type="ECO:0000313" key="1">
    <source>
        <dbReference type="EMBL" id="POI19965.1"/>
    </source>
</evidence>
<keyword evidence="2" id="KW-1185">Reference proteome</keyword>
<reference evidence="1 2" key="1">
    <citation type="submission" date="2018-01" db="EMBL/GenBank/DDBJ databases">
        <title>Comparison of the Chinese Bamboo Partridge and Red Junglefowl genome sequences highlights the importance of demography in genome evolution.</title>
        <authorList>
            <person name="Tiley G.P."/>
            <person name="Kimball R.T."/>
            <person name="Braun E.L."/>
            <person name="Burleigh J.G."/>
        </authorList>
    </citation>
    <scope>NUCLEOTIDE SEQUENCE [LARGE SCALE GENOMIC DNA]</scope>
    <source>
        <strain evidence="1">RTK389</strain>
        <tissue evidence="1">Blood</tissue>
    </source>
</reference>
<accession>A0A2P4S769</accession>
<organism evidence="1 2">
    <name type="scientific">Bambusicola thoracicus</name>
    <name type="common">Chinese bamboo-partridge</name>
    <name type="synonym">Perdix thoracica</name>
    <dbReference type="NCBI Taxonomy" id="9083"/>
    <lineage>
        <taxon>Eukaryota</taxon>
        <taxon>Metazoa</taxon>
        <taxon>Chordata</taxon>
        <taxon>Craniata</taxon>
        <taxon>Vertebrata</taxon>
        <taxon>Euteleostomi</taxon>
        <taxon>Archelosauria</taxon>
        <taxon>Archosauria</taxon>
        <taxon>Dinosauria</taxon>
        <taxon>Saurischia</taxon>
        <taxon>Theropoda</taxon>
        <taxon>Coelurosauria</taxon>
        <taxon>Aves</taxon>
        <taxon>Neognathae</taxon>
        <taxon>Galloanserae</taxon>
        <taxon>Galliformes</taxon>
        <taxon>Phasianidae</taxon>
        <taxon>Perdicinae</taxon>
        <taxon>Bambusicola</taxon>
    </lineage>
</organism>
<protein>
    <submittedName>
        <fullName evidence="1">Uncharacterized protein</fullName>
    </submittedName>
</protein>
<sequence length="8" mass="953">MFVLLTMV</sequence>
<evidence type="ECO:0000313" key="2">
    <source>
        <dbReference type="Proteomes" id="UP000237246"/>
    </source>
</evidence>
<comment type="caution">
    <text evidence="1">The sequence shown here is derived from an EMBL/GenBank/DDBJ whole genome shotgun (WGS) entry which is preliminary data.</text>
</comment>
<proteinExistence type="predicted"/>
<name>A0A2P4S769_BAMTH</name>
<dbReference type="Proteomes" id="UP000237246">
    <property type="component" value="Unassembled WGS sequence"/>
</dbReference>